<accession>A0AAW0QJM8</accession>
<evidence type="ECO:0000313" key="1">
    <source>
        <dbReference type="EMBL" id="KAK8105697.1"/>
    </source>
</evidence>
<organism evidence="1 2">
    <name type="scientific">Apiospora kogelbergensis</name>
    <dbReference type="NCBI Taxonomy" id="1337665"/>
    <lineage>
        <taxon>Eukaryota</taxon>
        <taxon>Fungi</taxon>
        <taxon>Dikarya</taxon>
        <taxon>Ascomycota</taxon>
        <taxon>Pezizomycotina</taxon>
        <taxon>Sordariomycetes</taxon>
        <taxon>Xylariomycetidae</taxon>
        <taxon>Amphisphaeriales</taxon>
        <taxon>Apiosporaceae</taxon>
        <taxon>Apiospora</taxon>
    </lineage>
</organism>
<dbReference type="Proteomes" id="UP001392437">
    <property type="component" value="Unassembled WGS sequence"/>
</dbReference>
<name>A0AAW0QJM8_9PEZI</name>
<comment type="caution">
    <text evidence="1">The sequence shown here is derived from an EMBL/GenBank/DDBJ whole genome shotgun (WGS) entry which is preliminary data.</text>
</comment>
<dbReference type="AlphaFoldDB" id="A0AAW0QJM8"/>
<evidence type="ECO:0000313" key="2">
    <source>
        <dbReference type="Proteomes" id="UP001392437"/>
    </source>
</evidence>
<gene>
    <name evidence="1" type="ORF">PG999_009056</name>
</gene>
<reference evidence="1 2" key="1">
    <citation type="submission" date="2023-01" db="EMBL/GenBank/DDBJ databases">
        <title>Analysis of 21 Apiospora genomes using comparative genomics revels a genus with tremendous synthesis potential of carbohydrate active enzymes and secondary metabolites.</title>
        <authorList>
            <person name="Sorensen T."/>
        </authorList>
    </citation>
    <scope>NUCLEOTIDE SEQUENCE [LARGE SCALE GENOMIC DNA]</scope>
    <source>
        <strain evidence="1 2">CBS 117206</strain>
    </source>
</reference>
<proteinExistence type="predicted"/>
<dbReference type="EMBL" id="JAQQWP010000008">
    <property type="protein sequence ID" value="KAK8105697.1"/>
    <property type="molecule type" value="Genomic_DNA"/>
</dbReference>
<protein>
    <submittedName>
        <fullName evidence="1">Uncharacterized protein</fullName>
    </submittedName>
</protein>
<keyword evidence="2" id="KW-1185">Reference proteome</keyword>
<sequence length="219" mass="24601">MDIVLRCPPDLRPARILRHPRHMALRLTDSQLRLTMDMDHPVCVLDLDLDLDILVITVLAFHTRMHPPPDFRRRRRRRSPTGFLVNPRVHLLVTRACRSRRRRTGIPCPLTHLLFTIHLTTEAFLDLFRPLAFLYILLVTPNHSMRSRTHITPAGIVRIIGRSVMASTNVMIAEAATTTVIGIDRVSTGAGQITNISMIGITAAAMIDTVQSVGSMIAI</sequence>